<proteinExistence type="predicted"/>
<organism evidence="2 3">
    <name type="scientific">Hondaea fermentalgiana</name>
    <dbReference type="NCBI Taxonomy" id="2315210"/>
    <lineage>
        <taxon>Eukaryota</taxon>
        <taxon>Sar</taxon>
        <taxon>Stramenopiles</taxon>
        <taxon>Bigyra</taxon>
        <taxon>Labyrinthulomycetes</taxon>
        <taxon>Thraustochytrida</taxon>
        <taxon>Thraustochytriidae</taxon>
        <taxon>Hondaea</taxon>
    </lineage>
</organism>
<reference evidence="2 3" key="1">
    <citation type="submission" date="2017-12" db="EMBL/GenBank/DDBJ databases">
        <title>Sequencing, de novo assembly and annotation of complete genome of a new Thraustochytrid species, strain FCC1311.</title>
        <authorList>
            <person name="Sedici K."/>
            <person name="Godart F."/>
            <person name="Aiese Cigliano R."/>
            <person name="Sanseverino W."/>
            <person name="Barakat M."/>
            <person name="Ortet P."/>
            <person name="Marechal E."/>
            <person name="Cagnac O."/>
            <person name="Amato A."/>
        </authorList>
    </citation>
    <scope>NUCLEOTIDE SEQUENCE [LARGE SCALE GENOMIC DNA]</scope>
</reference>
<evidence type="ECO:0000313" key="3">
    <source>
        <dbReference type="Proteomes" id="UP000241890"/>
    </source>
</evidence>
<evidence type="ECO:0000313" key="2">
    <source>
        <dbReference type="EMBL" id="GBG25091.1"/>
    </source>
</evidence>
<keyword evidence="1" id="KW-0812">Transmembrane</keyword>
<name>A0A2R5GAI4_9STRA</name>
<feature type="transmembrane region" description="Helical" evidence="1">
    <location>
        <begin position="6"/>
        <end position="28"/>
    </location>
</feature>
<dbReference type="Proteomes" id="UP000241890">
    <property type="component" value="Unassembled WGS sequence"/>
</dbReference>
<protein>
    <submittedName>
        <fullName evidence="2">Uncharacterized protein</fullName>
    </submittedName>
</protein>
<keyword evidence="3" id="KW-1185">Reference proteome</keyword>
<keyword evidence="1" id="KW-1133">Transmembrane helix</keyword>
<dbReference type="InParanoid" id="A0A2R5GAI4"/>
<comment type="caution">
    <text evidence="2">The sequence shown here is derived from an EMBL/GenBank/DDBJ whole genome shotgun (WGS) entry which is preliminary data.</text>
</comment>
<dbReference type="AlphaFoldDB" id="A0A2R5GAI4"/>
<dbReference type="EMBL" id="BEYU01000011">
    <property type="protein sequence ID" value="GBG25091.1"/>
    <property type="molecule type" value="Genomic_DNA"/>
</dbReference>
<keyword evidence="1" id="KW-0472">Membrane</keyword>
<gene>
    <name evidence="2" type="ORF">FCC1311_013082</name>
</gene>
<sequence>MSQNAGRVVALGVGACCVAVVGVVGVYLPFHSDFAIQGAESRRELHKLNLPQGADVSGQKAGLAPSSMWKNLDTQQKLQQEAATNPESSQ</sequence>
<accession>A0A2R5GAI4</accession>
<evidence type="ECO:0000256" key="1">
    <source>
        <dbReference type="SAM" id="Phobius"/>
    </source>
</evidence>